<dbReference type="Proteomes" id="UP001174050">
    <property type="component" value="Unassembled WGS sequence"/>
</dbReference>
<dbReference type="Pfam" id="PF07371">
    <property type="entry name" value="DUF1490"/>
    <property type="match status" value="1"/>
</dbReference>
<dbReference type="RefSeq" id="WP_290113750.1">
    <property type="nucleotide sequence ID" value="NZ_JAUEPL010000034.1"/>
</dbReference>
<reference evidence="2" key="1">
    <citation type="submission" date="2023-06" db="EMBL/GenBank/DDBJ databases">
        <title>WGS-Sequencing of Streptomyces ficellus isolate 21 collected from sand in Gara Djebilet Iron Mine in Algeria.</title>
        <authorList>
            <person name="Zegers G.P."/>
            <person name="Gomez A."/>
            <person name="Gueddou A."/>
            <person name="Zahara A.F."/>
            <person name="Worth M."/>
            <person name="Sevigny J.L."/>
            <person name="Tisa L."/>
        </authorList>
    </citation>
    <scope>NUCLEOTIDE SEQUENCE</scope>
    <source>
        <strain evidence="2">AS11</strain>
    </source>
</reference>
<feature type="region of interest" description="Disordered" evidence="1">
    <location>
        <begin position="78"/>
        <end position="103"/>
    </location>
</feature>
<evidence type="ECO:0000256" key="1">
    <source>
        <dbReference type="SAM" id="MobiDB-lite"/>
    </source>
</evidence>
<evidence type="ECO:0000313" key="3">
    <source>
        <dbReference type="Proteomes" id="UP001174050"/>
    </source>
</evidence>
<protein>
    <submittedName>
        <fullName evidence="2">DUF1490 family protein</fullName>
    </submittedName>
</protein>
<comment type="caution">
    <text evidence="2">The sequence shown here is derived from an EMBL/GenBank/DDBJ whole genome shotgun (WGS) entry which is preliminary data.</text>
</comment>
<keyword evidence="3" id="KW-1185">Reference proteome</keyword>
<name>A0ABT7ZAP4_9ACTN</name>
<organism evidence="2 3">
    <name type="scientific">Streptomyces ficellus</name>
    <dbReference type="NCBI Taxonomy" id="1977088"/>
    <lineage>
        <taxon>Bacteria</taxon>
        <taxon>Bacillati</taxon>
        <taxon>Actinomycetota</taxon>
        <taxon>Actinomycetes</taxon>
        <taxon>Kitasatosporales</taxon>
        <taxon>Streptomycetaceae</taxon>
        <taxon>Streptomyces</taxon>
    </lineage>
</organism>
<evidence type="ECO:0000313" key="2">
    <source>
        <dbReference type="EMBL" id="MDN3296515.1"/>
    </source>
</evidence>
<dbReference type="EMBL" id="JAUEPL010000034">
    <property type="protein sequence ID" value="MDN3296515.1"/>
    <property type="molecule type" value="Genomic_DNA"/>
</dbReference>
<accession>A0ABT7ZAP4</accession>
<gene>
    <name evidence="2" type="ORF">QWM81_21175</name>
</gene>
<sequence>MHPAALVGAAAGRMAHFAVSGVIGGLIFRGAAKAAPTVKPAARKALVGSLAGGIVAGRWLGSAAEEARLKAGDMLAEARSSLGEEAPPPSAVSVDGHDHDHEH</sequence>
<proteinExistence type="predicted"/>
<dbReference type="InterPro" id="IPR009963">
    <property type="entry name" value="DUF1490"/>
</dbReference>